<comment type="caution">
    <text evidence="1">The sequence shown here is derived from an EMBL/GenBank/DDBJ whole genome shotgun (WGS) entry which is preliminary data.</text>
</comment>
<dbReference type="AlphaFoldDB" id="A0A9D4UE34"/>
<evidence type="ECO:0000313" key="1">
    <source>
        <dbReference type="EMBL" id="KAI5066185.1"/>
    </source>
</evidence>
<gene>
    <name evidence="1" type="ORF">GOP47_0018809</name>
</gene>
<keyword evidence="2" id="KW-1185">Reference proteome</keyword>
<accession>A0A9D4UE34</accession>
<sequence>MQRIRHLLKLYVLRGPGSFFCKLWLKFPKNTEAEMWMKYEDKDRMSFVGLEVQLIDAEKLAFGEKVQLGTSRPSFPTRFKNLALIFFVSVAL</sequence>
<dbReference type="EMBL" id="JABFUD020000018">
    <property type="protein sequence ID" value="KAI5066185.1"/>
    <property type="molecule type" value="Genomic_DNA"/>
</dbReference>
<name>A0A9D4UE34_ADICA</name>
<dbReference type="Proteomes" id="UP000886520">
    <property type="component" value="Chromosome 18"/>
</dbReference>
<proteinExistence type="predicted"/>
<protein>
    <submittedName>
        <fullName evidence="1">Uncharacterized protein</fullName>
    </submittedName>
</protein>
<evidence type="ECO:0000313" key="2">
    <source>
        <dbReference type="Proteomes" id="UP000886520"/>
    </source>
</evidence>
<organism evidence="1 2">
    <name type="scientific">Adiantum capillus-veneris</name>
    <name type="common">Maidenhair fern</name>
    <dbReference type="NCBI Taxonomy" id="13818"/>
    <lineage>
        <taxon>Eukaryota</taxon>
        <taxon>Viridiplantae</taxon>
        <taxon>Streptophyta</taxon>
        <taxon>Embryophyta</taxon>
        <taxon>Tracheophyta</taxon>
        <taxon>Polypodiopsida</taxon>
        <taxon>Polypodiidae</taxon>
        <taxon>Polypodiales</taxon>
        <taxon>Pteridineae</taxon>
        <taxon>Pteridaceae</taxon>
        <taxon>Vittarioideae</taxon>
        <taxon>Adiantum</taxon>
    </lineage>
</organism>
<reference evidence="1" key="1">
    <citation type="submission" date="2021-01" db="EMBL/GenBank/DDBJ databases">
        <title>Adiantum capillus-veneris genome.</title>
        <authorList>
            <person name="Fang Y."/>
            <person name="Liao Q."/>
        </authorList>
    </citation>
    <scope>NUCLEOTIDE SEQUENCE</scope>
    <source>
        <strain evidence="1">H3</strain>
        <tissue evidence="1">Leaf</tissue>
    </source>
</reference>